<comment type="subcellular location">
    <subcellularLocation>
        <location evidence="1">Cell membrane</location>
        <topology evidence="1">Multi-pass membrane protein</topology>
    </subcellularLocation>
</comment>
<dbReference type="STRING" id="187868.SAMN05192589_11449"/>
<keyword evidence="7 8" id="KW-0472">Membrane</keyword>
<evidence type="ECO:0008006" key="11">
    <source>
        <dbReference type="Google" id="ProtNLM"/>
    </source>
</evidence>
<keyword evidence="10" id="KW-1185">Reference proteome</keyword>
<feature type="transmembrane region" description="Helical" evidence="8">
    <location>
        <begin position="205"/>
        <end position="222"/>
    </location>
</feature>
<dbReference type="PANTHER" id="PTHR33908">
    <property type="entry name" value="MANNOSYLTRANSFERASE YKCB-RELATED"/>
    <property type="match status" value="1"/>
</dbReference>
<dbReference type="AlphaFoldDB" id="A0A1G7BEP1"/>
<sequence length="602" mass="65020">MSAHPAHANAQFHTGQTFSPAERATLQWMIWGLIVPLIFYAARTVEVLTRVEIPFDSLHTYLPLARQLLEDAAELFGDPAMLKVAPGAVVYMALSGADPLAVKAANLAISLVALVLTFDAARKIGGRVAAAAAAWLFVLPHMLVEAGAVLMGEAPFVFLVAVWIWATAYAADTAPGKSAARWRIAAVVLGGLALGAATLTRATYMYWLPFAVIAFFIASRKLQGAQRGAAVRIAAVHLIALALVGAYMARQNEEFGRPMIATGTGAALYFGSNPVLSGYEPPYFGMVHDESTVTDGHGHLSIEGDRRLMAVAKTMLRETPFPVLAQMYVQKLGAVLFFSRAHLDRHVMNDRSWRVVLVLLACLGVWGARRHLMGWMLAGAAAYQCAVHVPVLYNPRYSISALDILFVLIAAQGVALLWRQPRRNVALGGALATIVAGIALGAYHARVSAPVMPNLSLGHPVLLQTAEPDTVQTHGWDGDPFTVEASLESGKALIEWRAKAFKMDGISIIRLPLQHLQGQCQRLWVGYTRPDGAARSSLVRLDGLKAGQDITWGTMPLLIPGPPGRLTLEFDCKPGTRMQFGELALYEASPGRFYREKALAAP</sequence>
<organism evidence="9 10">
    <name type="scientific">Paracidovorax valerianellae</name>
    <dbReference type="NCBI Taxonomy" id="187868"/>
    <lineage>
        <taxon>Bacteria</taxon>
        <taxon>Pseudomonadati</taxon>
        <taxon>Pseudomonadota</taxon>
        <taxon>Betaproteobacteria</taxon>
        <taxon>Burkholderiales</taxon>
        <taxon>Comamonadaceae</taxon>
        <taxon>Paracidovorax</taxon>
    </lineage>
</organism>
<feature type="transmembrane region" description="Helical" evidence="8">
    <location>
        <begin position="229"/>
        <end position="249"/>
    </location>
</feature>
<dbReference type="GO" id="GO:0005886">
    <property type="term" value="C:plasma membrane"/>
    <property type="evidence" value="ECO:0007669"/>
    <property type="project" value="UniProtKB-SubCell"/>
</dbReference>
<dbReference type="OrthoDB" id="466056at2"/>
<proteinExistence type="predicted"/>
<feature type="transmembrane region" description="Helical" evidence="8">
    <location>
        <begin position="125"/>
        <end position="143"/>
    </location>
</feature>
<keyword evidence="6 8" id="KW-1133">Transmembrane helix</keyword>
<evidence type="ECO:0000256" key="8">
    <source>
        <dbReference type="SAM" id="Phobius"/>
    </source>
</evidence>
<dbReference type="GO" id="GO:0016763">
    <property type="term" value="F:pentosyltransferase activity"/>
    <property type="evidence" value="ECO:0007669"/>
    <property type="project" value="TreeGrafter"/>
</dbReference>
<keyword evidence="5 8" id="KW-0812">Transmembrane</keyword>
<dbReference type="Proteomes" id="UP000198781">
    <property type="component" value="Unassembled WGS sequence"/>
</dbReference>
<keyword evidence="2" id="KW-1003">Cell membrane</keyword>
<gene>
    <name evidence="9" type="ORF">SAMN05192589_11449</name>
</gene>
<dbReference type="GO" id="GO:0009103">
    <property type="term" value="P:lipopolysaccharide biosynthetic process"/>
    <property type="evidence" value="ECO:0007669"/>
    <property type="project" value="UniProtKB-ARBA"/>
</dbReference>
<dbReference type="EMBL" id="FMZC01000014">
    <property type="protein sequence ID" value="SDE25541.1"/>
    <property type="molecule type" value="Genomic_DNA"/>
</dbReference>
<feature type="transmembrane region" description="Helical" evidence="8">
    <location>
        <begin position="352"/>
        <end position="368"/>
    </location>
</feature>
<dbReference type="InterPro" id="IPR050297">
    <property type="entry name" value="LipidA_mod_glycosyltrf_83"/>
</dbReference>
<evidence type="ECO:0000256" key="2">
    <source>
        <dbReference type="ARBA" id="ARBA00022475"/>
    </source>
</evidence>
<feature type="transmembrane region" description="Helical" evidence="8">
    <location>
        <begin position="425"/>
        <end position="445"/>
    </location>
</feature>
<evidence type="ECO:0000313" key="10">
    <source>
        <dbReference type="Proteomes" id="UP000198781"/>
    </source>
</evidence>
<reference evidence="9 10" key="1">
    <citation type="submission" date="2016-10" db="EMBL/GenBank/DDBJ databases">
        <authorList>
            <person name="de Groot N.N."/>
        </authorList>
    </citation>
    <scope>NUCLEOTIDE SEQUENCE [LARGE SCALE GENOMIC DNA]</scope>
    <source>
        <strain evidence="9 10">DSM 16619</strain>
    </source>
</reference>
<evidence type="ECO:0000256" key="1">
    <source>
        <dbReference type="ARBA" id="ARBA00004651"/>
    </source>
</evidence>
<feature type="transmembrane region" description="Helical" evidence="8">
    <location>
        <begin position="399"/>
        <end position="418"/>
    </location>
</feature>
<feature type="transmembrane region" description="Helical" evidence="8">
    <location>
        <begin position="149"/>
        <end position="170"/>
    </location>
</feature>
<evidence type="ECO:0000256" key="4">
    <source>
        <dbReference type="ARBA" id="ARBA00022679"/>
    </source>
</evidence>
<protein>
    <recommendedName>
        <fullName evidence="11">Dolichyl-phosphate-mannose-protein mannosyltransferase</fullName>
    </recommendedName>
</protein>
<dbReference type="RefSeq" id="WP_092745291.1">
    <property type="nucleotide sequence ID" value="NZ_FMZC01000014.1"/>
</dbReference>
<dbReference type="PANTHER" id="PTHR33908:SF11">
    <property type="entry name" value="MEMBRANE PROTEIN"/>
    <property type="match status" value="1"/>
</dbReference>
<feature type="transmembrane region" description="Helical" evidence="8">
    <location>
        <begin position="25"/>
        <end position="42"/>
    </location>
</feature>
<evidence type="ECO:0000313" key="9">
    <source>
        <dbReference type="EMBL" id="SDE25541.1"/>
    </source>
</evidence>
<evidence type="ECO:0000256" key="3">
    <source>
        <dbReference type="ARBA" id="ARBA00022676"/>
    </source>
</evidence>
<accession>A0A1G7BEP1</accession>
<evidence type="ECO:0000256" key="5">
    <source>
        <dbReference type="ARBA" id="ARBA00022692"/>
    </source>
</evidence>
<keyword evidence="4" id="KW-0808">Transferase</keyword>
<evidence type="ECO:0000256" key="6">
    <source>
        <dbReference type="ARBA" id="ARBA00022989"/>
    </source>
</evidence>
<name>A0A1G7BEP1_9BURK</name>
<keyword evidence="3" id="KW-0328">Glycosyltransferase</keyword>
<evidence type="ECO:0000256" key="7">
    <source>
        <dbReference type="ARBA" id="ARBA00023136"/>
    </source>
</evidence>